<dbReference type="PANTHER" id="PTHR18950:SF0">
    <property type="entry name" value="PROGESTERONE IMMUNOMODULATORY BINDING FACTOR 1"/>
    <property type="match status" value="1"/>
</dbReference>
<reference evidence="1" key="1">
    <citation type="submission" date="2020-04" db="EMBL/GenBank/DDBJ databases">
        <authorList>
            <person name="Alioto T."/>
            <person name="Alioto T."/>
            <person name="Gomez Garrido J."/>
        </authorList>
    </citation>
    <scope>NUCLEOTIDE SEQUENCE</scope>
    <source>
        <strain evidence="1">A484AB</strain>
    </source>
</reference>
<gene>
    <name evidence="1" type="ORF">PACLA_8A012820</name>
</gene>
<sequence>MKLRDELDVITTKTNTELDKIKNNTKEMYERENRNLREARDNALAEKDRAVHAEQQMTSRYEQVFQE</sequence>
<dbReference type="AlphaFoldDB" id="A0A6S7JEN5"/>
<keyword evidence="2" id="KW-1185">Reference proteome</keyword>
<evidence type="ECO:0000313" key="1">
    <source>
        <dbReference type="EMBL" id="CAB4029407.1"/>
    </source>
</evidence>
<comment type="caution">
    <text evidence="1">The sequence shown here is derived from an EMBL/GenBank/DDBJ whole genome shotgun (WGS) entry which is preliminary data.</text>
</comment>
<dbReference type="OrthoDB" id="299638at2759"/>
<dbReference type="GO" id="GO:0060271">
    <property type="term" value="P:cilium assembly"/>
    <property type="evidence" value="ECO:0007669"/>
    <property type="project" value="TreeGrafter"/>
</dbReference>
<name>A0A6S7JEN5_PARCT</name>
<dbReference type="EMBL" id="CACRXK020016152">
    <property type="protein sequence ID" value="CAB4029407.1"/>
    <property type="molecule type" value="Genomic_DNA"/>
</dbReference>
<organism evidence="1 2">
    <name type="scientific">Paramuricea clavata</name>
    <name type="common">Red gorgonian</name>
    <name type="synonym">Violescent sea-whip</name>
    <dbReference type="NCBI Taxonomy" id="317549"/>
    <lineage>
        <taxon>Eukaryota</taxon>
        <taxon>Metazoa</taxon>
        <taxon>Cnidaria</taxon>
        <taxon>Anthozoa</taxon>
        <taxon>Octocorallia</taxon>
        <taxon>Malacalcyonacea</taxon>
        <taxon>Plexauridae</taxon>
        <taxon>Paramuricea</taxon>
    </lineage>
</organism>
<proteinExistence type="predicted"/>
<evidence type="ECO:0000313" key="2">
    <source>
        <dbReference type="Proteomes" id="UP001152795"/>
    </source>
</evidence>
<protein>
    <submittedName>
        <fullName evidence="1">Uncharacterized protein</fullName>
    </submittedName>
</protein>
<accession>A0A6S7JEN5</accession>
<dbReference type="Proteomes" id="UP001152795">
    <property type="component" value="Unassembled WGS sequence"/>
</dbReference>
<dbReference type="GO" id="GO:0005815">
    <property type="term" value="C:microtubule organizing center"/>
    <property type="evidence" value="ECO:0007669"/>
    <property type="project" value="TreeGrafter"/>
</dbReference>
<dbReference type="InterPro" id="IPR026205">
    <property type="entry name" value="PIBF1"/>
</dbReference>
<dbReference type="PANTHER" id="PTHR18950">
    <property type="entry name" value="PROGESTERONE-INDUCED BLOCKING FACTOR 1"/>
    <property type="match status" value="1"/>
</dbReference>